<sequence>MNEKKYSPDRYPSLNSWNQSILDLPTFQGVSLRLDSQLKYDKYLPKNLGTLGSVNLSSFPRYKKKGILPGFRSTISFAKMSPCPPRDLKYSHEKMKCETQKPSAFGHSLDGFLQFESCGDGDSSSPITLQTRWIQQLGSHINNDFLFIGEKDFVNTNNNGIRGNRRSKRNAKGKNKSRGNNKIAFSEILSFDFARISTQIKYTNINSIIGITNLFRIKKKVAVGFEFIVSPTLLTVLASSGVRYRTKDKEVASWLSNCGTLTTCYTSKLAKGLDVASKLELNLFTRESNTYLGFQLNTDKIWGIFQKLKKSQLRSTNQKLPPTPTPTKKNGCEQIGKQKENASFDKKSRIFDQNNGFLPLKRKNLLNFSFDMKKNWSLLLSHHFSKKISTVISVSNKNNSSWNNPEFGIQFNYIN</sequence>
<dbReference type="Proteomes" id="UP001146793">
    <property type="component" value="Unassembled WGS sequence"/>
</dbReference>
<evidence type="ECO:0000313" key="2">
    <source>
        <dbReference type="EMBL" id="KAJ3432829.1"/>
    </source>
</evidence>
<proteinExistence type="predicted"/>
<protein>
    <submittedName>
        <fullName evidence="2">Distribution and morphology protein</fullName>
    </submittedName>
</protein>
<evidence type="ECO:0000313" key="3">
    <source>
        <dbReference type="Proteomes" id="UP001146793"/>
    </source>
</evidence>
<gene>
    <name evidence="2" type="ORF">M0812_21772</name>
</gene>
<dbReference type="InterPro" id="IPR023614">
    <property type="entry name" value="Porin_dom_sf"/>
</dbReference>
<dbReference type="AlphaFoldDB" id="A0AAV7YVQ5"/>
<dbReference type="EMBL" id="JANTQA010000047">
    <property type="protein sequence ID" value="KAJ3432829.1"/>
    <property type="molecule type" value="Genomic_DNA"/>
</dbReference>
<organism evidence="2 3">
    <name type="scientific">Anaeramoeba flamelloides</name>
    <dbReference type="NCBI Taxonomy" id="1746091"/>
    <lineage>
        <taxon>Eukaryota</taxon>
        <taxon>Metamonada</taxon>
        <taxon>Anaeramoebidae</taxon>
        <taxon>Anaeramoeba</taxon>
    </lineage>
</organism>
<reference evidence="2" key="1">
    <citation type="submission" date="2022-08" db="EMBL/GenBank/DDBJ databases">
        <title>Novel sulphate-reducing endosymbionts in the free-living metamonad Anaeramoeba.</title>
        <authorList>
            <person name="Jerlstrom-Hultqvist J."/>
            <person name="Cepicka I."/>
            <person name="Gallot-Lavallee L."/>
            <person name="Salas-Leiva D."/>
            <person name="Curtis B.A."/>
            <person name="Zahonova K."/>
            <person name="Pipaliya S."/>
            <person name="Dacks J."/>
            <person name="Roger A.J."/>
        </authorList>
    </citation>
    <scope>NUCLEOTIDE SEQUENCE</scope>
    <source>
        <strain evidence="2">Busselton2</strain>
    </source>
</reference>
<feature type="compositionally biased region" description="Basic residues" evidence="1">
    <location>
        <begin position="163"/>
        <end position="178"/>
    </location>
</feature>
<evidence type="ECO:0000256" key="1">
    <source>
        <dbReference type="SAM" id="MobiDB-lite"/>
    </source>
</evidence>
<name>A0AAV7YVQ5_9EUKA</name>
<dbReference type="Gene3D" id="2.40.160.10">
    <property type="entry name" value="Porin"/>
    <property type="match status" value="1"/>
</dbReference>
<feature type="region of interest" description="Disordered" evidence="1">
    <location>
        <begin position="158"/>
        <end position="178"/>
    </location>
</feature>
<comment type="caution">
    <text evidence="2">The sequence shown here is derived from an EMBL/GenBank/DDBJ whole genome shotgun (WGS) entry which is preliminary data.</text>
</comment>
<accession>A0AAV7YVQ5</accession>